<dbReference type="Proteomes" id="UP000467385">
    <property type="component" value="Chromosome"/>
</dbReference>
<keyword evidence="3" id="KW-1185">Reference proteome</keyword>
<gene>
    <name evidence="2" type="ORF">MCNS_07680</name>
</gene>
<accession>A0A7I7Y7Q6</accession>
<sequence>MIAGITSARVAASRRPLALAIAFSTRSPPKIVASTSGTTTIARTFDPTGQLLSAQGRGRFAGLSGGAAAAAGAAGPANIVTGPPPRERPQR</sequence>
<proteinExistence type="predicted"/>
<reference evidence="2 3" key="1">
    <citation type="journal article" date="2019" name="Emerg. Microbes Infect.">
        <title>Comprehensive subspecies identification of 175 nontuberculous mycobacteria species based on 7547 genomic profiles.</title>
        <authorList>
            <person name="Matsumoto Y."/>
            <person name="Kinjo T."/>
            <person name="Motooka D."/>
            <person name="Nabeya D."/>
            <person name="Jung N."/>
            <person name="Uechi K."/>
            <person name="Horii T."/>
            <person name="Iida T."/>
            <person name="Fujita J."/>
            <person name="Nakamura S."/>
        </authorList>
    </citation>
    <scope>NUCLEOTIDE SEQUENCE [LARGE SCALE GENOMIC DNA]</scope>
    <source>
        <strain evidence="2 3">JCM 14738</strain>
    </source>
</reference>
<evidence type="ECO:0000313" key="2">
    <source>
        <dbReference type="EMBL" id="BBZ37705.1"/>
    </source>
</evidence>
<organism evidence="2 3">
    <name type="scientific">Mycobacterium conspicuum</name>
    <dbReference type="NCBI Taxonomy" id="44010"/>
    <lineage>
        <taxon>Bacteria</taxon>
        <taxon>Bacillati</taxon>
        <taxon>Actinomycetota</taxon>
        <taxon>Actinomycetes</taxon>
        <taxon>Mycobacteriales</taxon>
        <taxon>Mycobacteriaceae</taxon>
        <taxon>Mycobacterium</taxon>
    </lineage>
</organism>
<dbReference type="EMBL" id="AP022613">
    <property type="protein sequence ID" value="BBZ37705.1"/>
    <property type="molecule type" value="Genomic_DNA"/>
</dbReference>
<feature type="region of interest" description="Disordered" evidence="1">
    <location>
        <begin position="70"/>
        <end position="91"/>
    </location>
</feature>
<evidence type="ECO:0000256" key="1">
    <source>
        <dbReference type="SAM" id="MobiDB-lite"/>
    </source>
</evidence>
<protein>
    <submittedName>
        <fullName evidence="2">Uncharacterized protein</fullName>
    </submittedName>
</protein>
<name>A0A7I7Y7Q6_9MYCO</name>
<dbReference type="AlphaFoldDB" id="A0A7I7Y7Q6"/>
<evidence type="ECO:0000313" key="3">
    <source>
        <dbReference type="Proteomes" id="UP000467385"/>
    </source>
</evidence>